<protein>
    <submittedName>
        <fullName evidence="2">Uncharacterized protein</fullName>
    </submittedName>
</protein>
<evidence type="ECO:0000313" key="3">
    <source>
        <dbReference type="Proteomes" id="UP000242913"/>
    </source>
</evidence>
<evidence type="ECO:0000313" key="2">
    <source>
        <dbReference type="EMBL" id="OZC09327.1"/>
    </source>
</evidence>
<feature type="region of interest" description="Disordered" evidence="1">
    <location>
        <begin position="1"/>
        <end position="21"/>
    </location>
</feature>
<reference evidence="2 3" key="1">
    <citation type="submission" date="2015-12" db="EMBL/GenBank/DDBJ databases">
        <title>Draft genome of the nematode, Onchocerca flexuosa.</title>
        <authorList>
            <person name="Mitreva M."/>
        </authorList>
    </citation>
    <scope>NUCLEOTIDE SEQUENCE [LARGE SCALE GENOMIC DNA]</scope>
    <source>
        <strain evidence="2">Red Deer</strain>
    </source>
</reference>
<evidence type="ECO:0000256" key="1">
    <source>
        <dbReference type="SAM" id="MobiDB-lite"/>
    </source>
</evidence>
<dbReference type="AlphaFoldDB" id="A0A238BVG1"/>
<feature type="compositionally biased region" description="Basic and acidic residues" evidence="1">
    <location>
        <begin position="1"/>
        <end position="16"/>
    </location>
</feature>
<dbReference type="Proteomes" id="UP000242913">
    <property type="component" value="Unassembled WGS sequence"/>
</dbReference>
<proteinExistence type="predicted"/>
<name>A0A238BVG1_9BILA</name>
<sequence>MELKNEHFESPEETSKNSKSCFSCPDQAAEIFKTSCHEKLFGTKKSALFDLARKARFFGEINLLVLLNYH</sequence>
<gene>
    <name evidence="2" type="ORF">X798_03668</name>
</gene>
<keyword evidence="3" id="KW-1185">Reference proteome</keyword>
<dbReference type="EMBL" id="KZ269995">
    <property type="protein sequence ID" value="OZC09327.1"/>
    <property type="molecule type" value="Genomic_DNA"/>
</dbReference>
<accession>A0A238BVG1</accession>
<organism evidence="2 3">
    <name type="scientific">Onchocerca flexuosa</name>
    <dbReference type="NCBI Taxonomy" id="387005"/>
    <lineage>
        <taxon>Eukaryota</taxon>
        <taxon>Metazoa</taxon>
        <taxon>Ecdysozoa</taxon>
        <taxon>Nematoda</taxon>
        <taxon>Chromadorea</taxon>
        <taxon>Rhabditida</taxon>
        <taxon>Spirurina</taxon>
        <taxon>Spiruromorpha</taxon>
        <taxon>Filarioidea</taxon>
        <taxon>Onchocercidae</taxon>
        <taxon>Onchocerca</taxon>
    </lineage>
</organism>